<evidence type="ECO:0000313" key="2">
    <source>
        <dbReference type="EMBL" id="CAA9284361.1"/>
    </source>
</evidence>
<dbReference type="EMBL" id="CADCTC010000218">
    <property type="protein sequence ID" value="CAA9284361.1"/>
    <property type="molecule type" value="Genomic_DNA"/>
</dbReference>
<proteinExistence type="predicted"/>
<evidence type="ECO:0000256" key="1">
    <source>
        <dbReference type="SAM" id="MobiDB-lite"/>
    </source>
</evidence>
<dbReference type="AlphaFoldDB" id="A0A6J4JQ02"/>
<feature type="compositionally biased region" description="Low complexity" evidence="1">
    <location>
        <begin position="1"/>
        <end position="20"/>
    </location>
</feature>
<reference evidence="2" key="1">
    <citation type="submission" date="2020-02" db="EMBL/GenBank/DDBJ databases">
        <authorList>
            <person name="Meier V. D."/>
        </authorList>
    </citation>
    <scope>NUCLEOTIDE SEQUENCE</scope>
    <source>
        <strain evidence="2">AVDCRST_MAG77</strain>
    </source>
</reference>
<name>A0A6J4JQ02_9CHLR</name>
<gene>
    <name evidence="2" type="ORF">AVDCRST_MAG77-4156</name>
</gene>
<feature type="compositionally biased region" description="Basic and acidic residues" evidence="1">
    <location>
        <begin position="41"/>
        <end position="51"/>
    </location>
</feature>
<accession>A0A6J4JQ02</accession>
<protein>
    <submittedName>
        <fullName evidence="2">Uncharacterized protein</fullName>
    </submittedName>
</protein>
<sequence length="60" mass="6302">MAAAPEAPTRPAEAPTEAPAPASPTPGERGKESESEPDIDEQIKRIIREMPDPTPQPGGQ</sequence>
<organism evidence="2">
    <name type="scientific">uncultured Chloroflexota bacterium</name>
    <dbReference type="NCBI Taxonomy" id="166587"/>
    <lineage>
        <taxon>Bacteria</taxon>
        <taxon>Bacillati</taxon>
        <taxon>Chloroflexota</taxon>
        <taxon>environmental samples</taxon>
    </lineage>
</organism>
<feature type="region of interest" description="Disordered" evidence="1">
    <location>
        <begin position="1"/>
        <end position="60"/>
    </location>
</feature>